<dbReference type="SUPFAM" id="SSF53474">
    <property type="entry name" value="alpha/beta-Hydrolases"/>
    <property type="match status" value="2"/>
</dbReference>
<dbReference type="GO" id="GO:0019748">
    <property type="term" value="P:secondary metabolic process"/>
    <property type="evidence" value="ECO:0007669"/>
    <property type="project" value="TreeGrafter"/>
</dbReference>
<dbReference type="GO" id="GO:0004185">
    <property type="term" value="F:serine-type carboxypeptidase activity"/>
    <property type="evidence" value="ECO:0007669"/>
    <property type="project" value="InterPro"/>
</dbReference>
<proteinExistence type="inferred from homology"/>
<dbReference type="Gramene" id="TVU50804">
    <property type="protein sequence ID" value="TVU50804"/>
    <property type="gene ID" value="EJB05_02194"/>
</dbReference>
<dbReference type="GO" id="GO:0016747">
    <property type="term" value="F:acyltransferase activity, transferring groups other than amino-acyl groups"/>
    <property type="evidence" value="ECO:0007669"/>
    <property type="project" value="TreeGrafter"/>
</dbReference>
<accession>A0A5J9WU98</accession>
<comment type="caution">
    <text evidence="3">The sequence shown here is derived from an EMBL/GenBank/DDBJ whole genome shotgun (WGS) entry which is preliminary data.</text>
</comment>
<evidence type="ECO:0000313" key="3">
    <source>
        <dbReference type="EMBL" id="TVU50804.1"/>
    </source>
</evidence>
<dbReference type="EMBL" id="RWGY01000002">
    <property type="protein sequence ID" value="TVU50804.1"/>
    <property type="molecule type" value="Genomic_DNA"/>
</dbReference>
<evidence type="ECO:0000256" key="2">
    <source>
        <dbReference type="SAM" id="SignalP"/>
    </source>
</evidence>
<comment type="similarity">
    <text evidence="1">Belongs to the peptidase S10 family.</text>
</comment>
<keyword evidence="2" id="KW-0732">Signal</keyword>
<evidence type="ECO:0000256" key="1">
    <source>
        <dbReference type="ARBA" id="ARBA00009431"/>
    </source>
</evidence>
<dbReference type="OrthoDB" id="443318at2759"/>
<dbReference type="InterPro" id="IPR029058">
    <property type="entry name" value="AB_hydrolase_fold"/>
</dbReference>
<dbReference type="Pfam" id="PF00450">
    <property type="entry name" value="Peptidase_S10"/>
    <property type="match status" value="3"/>
</dbReference>
<dbReference type="InterPro" id="IPR001563">
    <property type="entry name" value="Peptidase_S10"/>
</dbReference>
<gene>
    <name evidence="3" type="ORF">EJB05_02194</name>
</gene>
<evidence type="ECO:0000313" key="4">
    <source>
        <dbReference type="Proteomes" id="UP000324897"/>
    </source>
</evidence>
<keyword evidence="4" id="KW-1185">Reference proteome</keyword>
<feature type="signal peptide" evidence="2">
    <location>
        <begin position="1"/>
        <end position="37"/>
    </location>
</feature>
<protein>
    <submittedName>
        <fullName evidence="3">Uncharacterized protein</fullName>
    </submittedName>
</protein>
<sequence length="547" mass="61138">MALKLPWVHGELSRLSLLVHLIALLALVAPPLPVSRAASVVTHLSGFDGPLPSGGAIVENQVLKSSVFQHLRVGRGPPVHPASSAHASTLLSGDRVRGSGRGYWITGAELFYYFVESERNPVTDVVLLWLSGGPGCSSLYALLYEIGPVRFVLKPYDGTVPQLVYSPDFSWSNMASILFVDSPVGSGFSYAHDPKGYDVGDISASKKMLTFLQKWFDDHPKYLQIHFTLAEIHMLERWFLLLHTIFQVVTTSVLTLGRLFELKRCNIHILISRHGYIVGNPFTGDNIDLNSRIPSSHSFGIISDQLSCQKFLKETYCRQYVRLVCQNQGDMPQKRKSLAEEQYPLSSPPDKPPFTCFQGYGHYLSYFWANDNATRAALGIKEGTLTEWMRCRSSADLPYTYDLSSSITYHYKLTTMGYRALVYRGDHDLIVPFSGTQAWIRSLNFSIVDDWRAWHLDGQAAGLSHLLMLLHSSLIFLSLSQTIDCRGTEPSSVGGRCCYISPLSRFTITYANNLTFATVKGGSHLPPETQPKESFAMAKRWLDNHSL</sequence>
<dbReference type="GO" id="GO:0006508">
    <property type="term" value="P:proteolysis"/>
    <property type="evidence" value="ECO:0007669"/>
    <property type="project" value="InterPro"/>
</dbReference>
<reference evidence="3 4" key="1">
    <citation type="journal article" date="2019" name="Sci. Rep.">
        <title>A high-quality genome of Eragrostis curvula grass provides insights into Poaceae evolution and supports new strategies to enhance forage quality.</title>
        <authorList>
            <person name="Carballo J."/>
            <person name="Santos B.A.C.M."/>
            <person name="Zappacosta D."/>
            <person name="Garbus I."/>
            <person name="Selva J.P."/>
            <person name="Gallo C.A."/>
            <person name="Diaz A."/>
            <person name="Albertini E."/>
            <person name="Caccamo M."/>
            <person name="Echenique V."/>
        </authorList>
    </citation>
    <scope>NUCLEOTIDE SEQUENCE [LARGE SCALE GENOMIC DNA]</scope>
    <source>
        <strain evidence="4">cv. Victoria</strain>
        <tissue evidence="3">Leaf</tissue>
    </source>
</reference>
<name>A0A5J9WU98_9POAL</name>
<feature type="non-terminal residue" evidence="3">
    <location>
        <position position="1"/>
    </location>
</feature>
<dbReference type="AlphaFoldDB" id="A0A5J9WU98"/>
<dbReference type="PANTHER" id="PTHR11802">
    <property type="entry name" value="SERINE PROTEASE FAMILY S10 SERINE CARBOXYPEPTIDASE"/>
    <property type="match status" value="1"/>
</dbReference>
<organism evidence="3 4">
    <name type="scientific">Eragrostis curvula</name>
    <name type="common">weeping love grass</name>
    <dbReference type="NCBI Taxonomy" id="38414"/>
    <lineage>
        <taxon>Eukaryota</taxon>
        <taxon>Viridiplantae</taxon>
        <taxon>Streptophyta</taxon>
        <taxon>Embryophyta</taxon>
        <taxon>Tracheophyta</taxon>
        <taxon>Spermatophyta</taxon>
        <taxon>Magnoliopsida</taxon>
        <taxon>Liliopsida</taxon>
        <taxon>Poales</taxon>
        <taxon>Poaceae</taxon>
        <taxon>PACMAD clade</taxon>
        <taxon>Chloridoideae</taxon>
        <taxon>Eragrostideae</taxon>
        <taxon>Eragrostidinae</taxon>
        <taxon>Eragrostis</taxon>
    </lineage>
</organism>
<dbReference type="PANTHER" id="PTHR11802:SF461">
    <property type="entry name" value="OS02G0687900 PROTEIN"/>
    <property type="match status" value="1"/>
</dbReference>
<dbReference type="PRINTS" id="PR00724">
    <property type="entry name" value="CRBOXYPTASEC"/>
</dbReference>
<dbReference type="Proteomes" id="UP000324897">
    <property type="component" value="Chromosome 6"/>
</dbReference>
<feature type="chain" id="PRO_5023824534" evidence="2">
    <location>
        <begin position="38"/>
        <end position="547"/>
    </location>
</feature>
<dbReference type="Gene3D" id="3.40.50.1820">
    <property type="entry name" value="alpha/beta hydrolase"/>
    <property type="match status" value="1"/>
</dbReference>